<dbReference type="PROSITE" id="PS50893">
    <property type="entry name" value="ABC_TRANSPORTER_2"/>
    <property type="match status" value="1"/>
</dbReference>
<dbReference type="Proteomes" id="UP000570361">
    <property type="component" value="Unassembled WGS sequence"/>
</dbReference>
<keyword evidence="5" id="KW-0378">Hydrolase</keyword>
<comment type="caution">
    <text evidence="5">The sequence shown here is derived from an EMBL/GenBank/DDBJ whole genome shotgun (WGS) entry which is preliminary data.</text>
</comment>
<dbReference type="InterPro" id="IPR017871">
    <property type="entry name" value="ABC_transporter-like_CS"/>
</dbReference>
<evidence type="ECO:0000259" key="4">
    <source>
        <dbReference type="PROSITE" id="PS50893"/>
    </source>
</evidence>
<keyword evidence="6" id="KW-1185">Reference proteome</keyword>
<gene>
    <name evidence="5" type="ORF">FHS18_006902</name>
</gene>
<dbReference type="PANTHER" id="PTHR42711:SF18">
    <property type="entry name" value="ABC TRANSPORTER, ATP-BINDING PROTEIN"/>
    <property type="match status" value="1"/>
</dbReference>
<name>A0A7W5B5W0_9BACL</name>
<dbReference type="InterPro" id="IPR003593">
    <property type="entry name" value="AAA+_ATPase"/>
</dbReference>
<accession>A0A7W5B5W0</accession>
<keyword evidence="3 5" id="KW-0067">ATP-binding</keyword>
<dbReference type="CDD" id="cd03230">
    <property type="entry name" value="ABC_DR_subfamily_A"/>
    <property type="match status" value="1"/>
</dbReference>
<protein>
    <submittedName>
        <fullName evidence="5">Fluoroquinolone transport system ATP-binding protein</fullName>
        <ecNumber evidence="5">3.6.3.-</ecNumber>
    </submittedName>
</protein>
<keyword evidence="1" id="KW-0813">Transport</keyword>
<dbReference type="SMART" id="SM00382">
    <property type="entry name" value="AAA"/>
    <property type="match status" value="1"/>
</dbReference>
<dbReference type="RefSeq" id="WP_183604754.1">
    <property type="nucleotide sequence ID" value="NZ_JACHXK010000041.1"/>
</dbReference>
<dbReference type="AlphaFoldDB" id="A0A7W5B5W0"/>
<feature type="domain" description="ABC transporter" evidence="4">
    <location>
        <begin position="2"/>
        <end position="230"/>
    </location>
</feature>
<dbReference type="EC" id="3.6.3.-" evidence="5"/>
<keyword evidence="2" id="KW-0547">Nucleotide-binding</keyword>
<dbReference type="InterPro" id="IPR050763">
    <property type="entry name" value="ABC_transporter_ATP-binding"/>
</dbReference>
<dbReference type="GO" id="GO:0005524">
    <property type="term" value="F:ATP binding"/>
    <property type="evidence" value="ECO:0007669"/>
    <property type="project" value="UniProtKB-KW"/>
</dbReference>
<evidence type="ECO:0000256" key="3">
    <source>
        <dbReference type="ARBA" id="ARBA00022840"/>
    </source>
</evidence>
<dbReference type="EMBL" id="JACHXK010000041">
    <property type="protein sequence ID" value="MBB3114744.1"/>
    <property type="molecule type" value="Genomic_DNA"/>
</dbReference>
<dbReference type="Pfam" id="PF00005">
    <property type="entry name" value="ABC_tran"/>
    <property type="match status" value="1"/>
</dbReference>
<reference evidence="5 6" key="1">
    <citation type="submission" date="2020-08" db="EMBL/GenBank/DDBJ databases">
        <title>Genomic Encyclopedia of Type Strains, Phase III (KMG-III): the genomes of soil and plant-associated and newly described type strains.</title>
        <authorList>
            <person name="Whitman W."/>
        </authorList>
    </citation>
    <scope>NUCLEOTIDE SEQUENCE [LARGE SCALE GENOMIC DNA]</scope>
    <source>
        <strain evidence="5 6">CECT 5862</strain>
    </source>
</reference>
<organism evidence="5 6">
    <name type="scientific">Paenibacillus phyllosphaerae</name>
    <dbReference type="NCBI Taxonomy" id="274593"/>
    <lineage>
        <taxon>Bacteria</taxon>
        <taxon>Bacillati</taxon>
        <taxon>Bacillota</taxon>
        <taxon>Bacilli</taxon>
        <taxon>Bacillales</taxon>
        <taxon>Paenibacillaceae</taxon>
        <taxon>Paenibacillus</taxon>
    </lineage>
</organism>
<evidence type="ECO:0000313" key="5">
    <source>
        <dbReference type="EMBL" id="MBB3114744.1"/>
    </source>
</evidence>
<dbReference type="SUPFAM" id="SSF52540">
    <property type="entry name" value="P-loop containing nucleoside triphosphate hydrolases"/>
    <property type="match status" value="1"/>
</dbReference>
<dbReference type="GO" id="GO:0016887">
    <property type="term" value="F:ATP hydrolysis activity"/>
    <property type="evidence" value="ECO:0007669"/>
    <property type="project" value="InterPro"/>
</dbReference>
<evidence type="ECO:0000313" key="6">
    <source>
        <dbReference type="Proteomes" id="UP000570361"/>
    </source>
</evidence>
<evidence type="ECO:0000256" key="2">
    <source>
        <dbReference type="ARBA" id="ARBA00022741"/>
    </source>
</evidence>
<dbReference type="InterPro" id="IPR027417">
    <property type="entry name" value="P-loop_NTPase"/>
</dbReference>
<dbReference type="PROSITE" id="PS00211">
    <property type="entry name" value="ABC_TRANSPORTER_1"/>
    <property type="match status" value="1"/>
</dbReference>
<evidence type="ECO:0000256" key="1">
    <source>
        <dbReference type="ARBA" id="ARBA00022448"/>
    </source>
</evidence>
<dbReference type="Gene3D" id="3.40.50.300">
    <property type="entry name" value="P-loop containing nucleotide triphosphate hydrolases"/>
    <property type="match status" value="1"/>
</dbReference>
<proteinExistence type="predicted"/>
<dbReference type="PANTHER" id="PTHR42711">
    <property type="entry name" value="ABC TRANSPORTER ATP-BINDING PROTEIN"/>
    <property type="match status" value="1"/>
</dbReference>
<dbReference type="InterPro" id="IPR003439">
    <property type="entry name" value="ABC_transporter-like_ATP-bd"/>
</dbReference>
<sequence>MIHVKGLRYTYPDAELQTLHGLDFSVHAGEIFGLLGPSGAGKSTTQKILIGTLKQYEGSAKVLGSEIRQLGTDYYERIGVAFEFPNFYNKFTVLENLRLFRSLYKVDTINPIELLSDVGLEEARNLKVSQLSKGMKMRLNFCRSILHSPEILFLDEPTSGLDPVNAQIIKEMILKIRATGTTVIITTHNMQAAEELCDRVAFIVDGQIKLIDSPRELKLRLGTKQVRVEYRDGDRLRAKEFDLTGIGSNEHFQHILRRYPIETIHSSEATLEEIFIRVTGRSLL</sequence>